<dbReference type="STRING" id="4999.A0A1Y1UFJ6"/>
<feature type="region of interest" description="Disordered" evidence="1">
    <location>
        <begin position="197"/>
        <end position="227"/>
    </location>
</feature>
<dbReference type="AlphaFoldDB" id="A0A1Y1UFJ6"/>
<dbReference type="GO" id="GO:0005634">
    <property type="term" value="C:nucleus"/>
    <property type="evidence" value="ECO:0007669"/>
    <property type="project" value="TreeGrafter"/>
</dbReference>
<proteinExistence type="predicted"/>
<comment type="caution">
    <text evidence="2">The sequence shown here is derived from an EMBL/GenBank/DDBJ whole genome shotgun (WGS) entry which is preliminary data.</text>
</comment>
<feature type="region of interest" description="Disordered" evidence="1">
    <location>
        <begin position="488"/>
        <end position="521"/>
    </location>
</feature>
<dbReference type="PANTHER" id="PTHR15615">
    <property type="match status" value="1"/>
</dbReference>
<keyword evidence="3" id="KW-1185">Reference proteome</keyword>
<reference evidence="2 3" key="1">
    <citation type="submission" date="2017-03" db="EMBL/GenBank/DDBJ databases">
        <title>Widespread Adenine N6-methylation of Active Genes in Fungi.</title>
        <authorList>
            <consortium name="DOE Joint Genome Institute"/>
            <person name="Mondo S.J."/>
            <person name="Dannebaum R.O."/>
            <person name="Kuo R.C."/>
            <person name="Louie K.B."/>
            <person name="Bewick A.J."/>
            <person name="Labutti K."/>
            <person name="Haridas S."/>
            <person name="Kuo A."/>
            <person name="Salamov A."/>
            <person name="Ahrendt S.R."/>
            <person name="Lau R."/>
            <person name="Bowen B.P."/>
            <person name="Lipzen A."/>
            <person name="Sullivan W."/>
            <person name="Andreopoulos W.B."/>
            <person name="Clum A."/>
            <person name="Lindquist E."/>
            <person name="Daum C."/>
            <person name="Northen T.R."/>
            <person name="Ramamoorthy G."/>
            <person name="Schmitz R.J."/>
            <person name="Gryganskyi A."/>
            <person name="Culley D."/>
            <person name="Magnuson J."/>
            <person name="James T.Y."/>
            <person name="O'Malley M.A."/>
            <person name="Stajich J.E."/>
            <person name="Spatafora J.W."/>
            <person name="Visel A."/>
            <person name="Grigoriev I.V."/>
        </authorList>
    </citation>
    <scope>NUCLEOTIDE SEQUENCE [LARGE SCALE GENOMIC DNA]</scope>
    <source>
        <strain evidence="2 3">NRRL Y-17943</strain>
    </source>
</reference>
<dbReference type="RefSeq" id="XP_021870909.1">
    <property type="nucleotide sequence ID" value="XM_022018314.1"/>
</dbReference>
<dbReference type="GO" id="GO:0016538">
    <property type="term" value="F:cyclin-dependent protein serine/threonine kinase regulator activity"/>
    <property type="evidence" value="ECO:0007669"/>
    <property type="project" value="TreeGrafter"/>
</dbReference>
<dbReference type="EMBL" id="NBSH01000007">
    <property type="protein sequence ID" value="ORX36840.1"/>
    <property type="molecule type" value="Genomic_DNA"/>
</dbReference>
<evidence type="ECO:0000313" key="2">
    <source>
        <dbReference type="EMBL" id="ORX36840.1"/>
    </source>
</evidence>
<dbReference type="GO" id="GO:0019901">
    <property type="term" value="F:protein kinase binding"/>
    <property type="evidence" value="ECO:0007669"/>
    <property type="project" value="InterPro"/>
</dbReference>
<organism evidence="2 3">
    <name type="scientific">Kockovaella imperatae</name>
    <dbReference type="NCBI Taxonomy" id="4999"/>
    <lineage>
        <taxon>Eukaryota</taxon>
        <taxon>Fungi</taxon>
        <taxon>Dikarya</taxon>
        <taxon>Basidiomycota</taxon>
        <taxon>Agaricomycotina</taxon>
        <taxon>Tremellomycetes</taxon>
        <taxon>Tremellales</taxon>
        <taxon>Cuniculitremaceae</taxon>
        <taxon>Kockovaella</taxon>
    </lineage>
</organism>
<name>A0A1Y1UFJ6_9TREE</name>
<feature type="compositionally biased region" description="Basic and acidic residues" evidence="1">
    <location>
        <begin position="500"/>
        <end position="515"/>
    </location>
</feature>
<dbReference type="PANTHER" id="PTHR15615:SF120">
    <property type="entry name" value="CYCLIN N-TERMINAL DOMAIN-CONTAINING PROTEIN"/>
    <property type="match status" value="1"/>
</dbReference>
<evidence type="ECO:0000256" key="1">
    <source>
        <dbReference type="SAM" id="MobiDB-lite"/>
    </source>
</evidence>
<feature type="compositionally biased region" description="Basic and acidic residues" evidence="1">
    <location>
        <begin position="593"/>
        <end position="612"/>
    </location>
</feature>
<gene>
    <name evidence="2" type="ORF">BD324DRAFT_651321</name>
</gene>
<dbReference type="InParanoid" id="A0A1Y1UFJ6"/>
<sequence>MPFIEPVPTYSSVHPLKRGNMPPTVEVDMWGNLVQLDEAAQHVHYNRHRQFGSQPIIGRGDTWQGSPMPALHPSFQAPVMYDRYGMLPFHGEYQSGPGGWRAPVMEPRHVLLNECVPTPHDTFRYPASFVEPLTEPPSRDDVLQALAEWYVDQVVSFMVKPGCFRPGVGGSSEEIWGLRGRELAAWERVGRTAPDYSKPWGRMGMTATPVQPARRPRSRSPASAPHDPWNILWSNTPTRSTSLVHFVKDVLVRMSVDDTSVVAAVWFLGGLGLHESDGAKGSELRSLLRAASTTEVEAVEKRVAMLGLLLAGKWLDDNSFLNKSWTEVTGISVTQIYQLEVAALRDFHWALYIPLSAWVDHVNNLYSAFVYDEAARDTIVYTTLDDMVSQAREAELNDPRASTLAILDTSRRSSLDMTADHVLAREWGAFARSYSYDRHEVDFDKEQHRNVSALVDDERIDEDEEEEDEWALDYDGATRWLPSMSELRRSLSGSQSPEPLGRRREQEAGSHDRSSSFDYGLATPPFRQAPVKQSSVFYHRAPLGTPANYTYHENNVPQQAHWTPPDGLKVHHRPSMELEPGVTVVRPPLADVHRQDPPMRLTPHEQQMREAEEFSMDSAHGYFPRRPLRAST</sequence>
<accession>A0A1Y1UFJ6</accession>
<dbReference type="Proteomes" id="UP000193218">
    <property type="component" value="Unassembled WGS sequence"/>
</dbReference>
<dbReference type="GO" id="GO:0000307">
    <property type="term" value="C:cyclin-dependent protein kinase holoenzyme complex"/>
    <property type="evidence" value="ECO:0007669"/>
    <property type="project" value="TreeGrafter"/>
</dbReference>
<dbReference type="Gene3D" id="1.10.472.10">
    <property type="entry name" value="Cyclin-like"/>
    <property type="match status" value="1"/>
</dbReference>
<dbReference type="OrthoDB" id="286814at2759"/>
<dbReference type="GeneID" id="33560123"/>
<feature type="region of interest" description="Disordered" evidence="1">
    <location>
        <begin position="593"/>
        <end position="632"/>
    </location>
</feature>
<dbReference type="InterPro" id="IPR013922">
    <property type="entry name" value="Cyclin_PHO80-like"/>
</dbReference>
<dbReference type="CDD" id="cd20557">
    <property type="entry name" value="CYCLIN_ScPCL1-like"/>
    <property type="match status" value="1"/>
</dbReference>
<protein>
    <submittedName>
        <fullName evidence="2">Uncharacterized protein</fullName>
    </submittedName>
</protein>
<evidence type="ECO:0000313" key="3">
    <source>
        <dbReference type="Proteomes" id="UP000193218"/>
    </source>
</evidence>